<evidence type="ECO:0000256" key="5">
    <source>
        <dbReference type="ARBA" id="ARBA00023125"/>
    </source>
</evidence>
<evidence type="ECO:0000259" key="10">
    <source>
        <dbReference type="PROSITE" id="PS50157"/>
    </source>
</evidence>
<reference evidence="13" key="1">
    <citation type="thesis" date="2020" institute="ProQuest LLC" country="789 East Eisenhower Parkway, Ann Arbor, MI, USA">
        <title>Comparative Genomics and Chromosome Evolution.</title>
        <authorList>
            <person name="Mudd A.B."/>
        </authorList>
    </citation>
    <scope>NUCLEOTIDE SEQUENCE</scope>
    <source>
        <strain evidence="13">Female2</strain>
        <tissue evidence="13">Blood</tissue>
    </source>
</reference>
<keyword evidence="8" id="KW-0479">Metal-binding</keyword>
<evidence type="ECO:0000313" key="13">
    <source>
        <dbReference type="EMBL" id="KAG8437230.1"/>
    </source>
</evidence>
<evidence type="ECO:0000259" key="12">
    <source>
        <dbReference type="PROSITE" id="PS51293"/>
    </source>
</evidence>
<dbReference type="EMBL" id="JAACNH010000007">
    <property type="protein sequence ID" value="KAG8437230.1"/>
    <property type="molecule type" value="Genomic_DNA"/>
</dbReference>
<dbReference type="InterPro" id="IPR017884">
    <property type="entry name" value="SANT_dom"/>
</dbReference>
<dbReference type="SMART" id="SM00717">
    <property type="entry name" value="SANT"/>
    <property type="match status" value="1"/>
</dbReference>
<dbReference type="PANTHER" id="PTHR16089:SF24">
    <property type="entry name" value="MITOTIC DEACETYLASE-ASSOCIATED SANT DOMAIN PROTEIN"/>
    <property type="match status" value="1"/>
</dbReference>
<evidence type="ECO:0000256" key="9">
    <source>
        <dbReference type="SAM" id="MobiDB-lite"/>
    </source>
</evidence>
<evidence type="ECO:0000256" key="1">
    <source>
        <dbReference type="ARBA" id="ARBA00004123"/>
    </source>
</evidence>
<dbReference type="GO" id="GO:0005667">
    <property type="term" value="C:transcription regulator complex"/>
    <property type="evidence" value="ECO:0007669"/>
    <property type="project" value="TreeGrafter"/>
</dbReference>
<dbReference type="InterPro" id="IPR009057">
    <property type="entry name" value="Homeodomain-like_sf"/>
</dbReference>
<dbReference type="InterPro" id="IPR001005">
    <property type="entry name" value="SANT/Myb"/>
</dbReference>
<keyword evidence="3" id="KW-0007">Acetylation</keyword>
<feature type="compositionally biased region" description="Basic and acidic residues" evidence="9">
    <location>
        <begin position="323"/>
        <end position="340"/>
    </location>
</feature>
<dbReference type="FunFam" id="1.10.10.60:FF:000086">
    <property type="entry name" value="transcriptional-regulating factor 1 isoform X1"/>
    <property type="match status" value="1"/>
</dbReference>
<dbReference type="GO" id="GO:0003677">
    <property type="term" value="F:DNA binding"/>
    <property type="evidence" value="ECO:0007669"/>
    <property type="project" value="UniProtKB-KW"/>
</dbReference>
<dbReference type="AlphaFoldDB" id="A0A8T2J1P2"/>
<dbReference type="PROSITE" id="PS00028">
    <property type="entry name" value="ZINC_FINGER_C2H2_1"/>
    <property type="match status" value="1"/>
</dbReference>
<evidence type="ECO:0000256" key="7">
    <source>
        <dbReference type="ARBA" id="ARBA00023242"/>
    </source>
</evidence>
<dbReference type="SMART" id="SM01189">
    <property type="entry name" value="ELM2"/>
    <property type="match status" value="1"/>
</dbReference>
<protein>
    <submittedName>
        <fullName evidence="13">Uncharacterized protein</fullName>
    </submittedName>
</protein>
<evidence type="ECO:0000256" key="8">
    <source>
        <dbReference type="PROSITE-ProRule" id="PRU00042"/>
    </source>
</evidence>
<evidence type="ECO:0000256" key="6">
    <source>
        <dbReference type="ARBA" id="ARBA00023163"/>
    </source>
</evidence>
<evidence type="ECO:0000313" key="14">
    <source>
        <dbReference type="Proteomes" id="UP000812440"/>
    </source>
</evidence>
<feature type="compositionally biased region" description="Basic and acidic residues" evidence="9">
    <location>
        <begin position="282"/>
        <end position="301"/>
    </location>
</feature>
<keyword evidence="14" id="KW-1185">Reference proteome</keyword>
<dbReference type="PROSITE" id="PS51293">
    <property type="entry name" value="SANT"/>
    <property type="match status" value="1"/>
</dbReference>
<dbReference type="Pfam" id="PF01448">
    <property type="entry name" value="ELM2"/>
    <property type="match status" value="1"/>
</dbReference>
<comment type="caution">
    <text evidence="13">The sequence shown here is derived from an EMBL/GenBank/DDBJ whole genome shotgun (WGS) entry which is preliminary data.</text>
</comment>
<dbReference type="InterPro" id="IPR013087">
    <property type="entry name" value="Znf_C2H2_type"/>
</dbReference>
<feature type="region of interest" description="Disordered" evidence="9">
    <location>
        <begin position="265"/>
        <end position="301"/>
    </location>
</feature>
<name>A0A8T2J1P2_9PIPI</name>
<feature type="region of interest" description="Disordered" evidence="9">
    <location>
        <begin position="318"/>
        <end position="378"/>
    </location>
</feature>
<dbReference type="SUPFAM" id="SSF46689">
    <property type="entry name" value="Homeodomain-like"/>
    <property type="match status" value="1"/>
</dbReference>
<feature type="domain" description="ELM2" evidence="11">
    <location>
        <begin position="1"/>
        <end position="90"/>
    </location>
</feature>
<dbReference type="PROSITE" id="PS51156">
    <property type="entry name" value="ELM2"/>
    <property type="match status" value="1"/>
</dbReference>
<feature type="domain" description="SANT" evidence="12">
    <location>
        <begin position="105"/>
        <end position="156"/>
    </location>
</feature>
<keyword evidence="8" id="KW-0863">Zinc-finger</keyword>
<proteinExistence type="predicted"/>
<evidence type="ECO:0000256" key="4">
    <source>
        <dbReference type="ARBA" id="ARBA00023015"/>
    </source>
</evidence>
<dbReference type="GO" id="GO:0000118">
    <property type="term" value="C:histone deacetylase complex"/>
    <property type="evidence" value="ECO:0007669"/>
    <property type="project" value="TreeGrafter"/>
</dbReference>
<keyword evidence="4" id="KW-0805">Transcription regulation</keyword>
<dbReference type="Gene3D" id="1.10.10.60">
    <property type="entry name" value="Homeodomain-like"/>
    <property type="match status" value="1"/>
</dbReference>
<keyword evidence="7" id="KW-0539">Nucleus</keyword>
<evidence type="ECO:0000256" key="2">
    <source>
        <dbReference type="ARBA" id="ARBA00022553"/>
    </source>
</evidence>
<dbReference type="GO" id="GO:0008270">
    <property type="term" value="F:zinc ion binding"/>
    <property type="evidence" value="ECO:0007669"/>
    <property type="project" value="UniProtKB-KW"/>
</dbReference>
<keyword evidence="8" id="KW-0862">Zinc</keyword>
<dbReference type="GO" id="GO:0003714">
    <property type="term" value="F:transcription corepressor activity"/>
    <property type="evidence" value="ECO:0007669"/>
    <property type="project" value="TreeGrafter"/>
</dbReference>
<keyword evidence="6" id="KW-0804">Transcription</keyword>
<dbReference type="GO" id="GO:0006357">
    <property type="term" value="P:regulation of transcription by RNA polymerase II"/>
    <property type="evidence" value="ECO:0007669"/>
    <property type="project" value="TreeGrafter"/>
</dbReference>
<keyword evidence="2" id="KW-0597">Phosphoprotein</keyword>
<keyword evidence="5" id="KW-0238">DNA-binding</keyword>
<dbReference type="OrthoDB" id="10258692at2759"/>
<evidence type="ECO:0000256" key="3">
    <source>
        <dbReference type="ARBA" id="ARBA00022990"/>
    </source>
</evidence>
<comment type="subcellular location">
    <subcellularLocation>
        <location evidence="1">Nucleus</location>
    </subcellularLocation>
</comment>
<accession>A0A8T2J1P2</accession>
<dbReference type="PANTHER" id="PTHR16089">
    <property type="entry name" value="REST COREPRESSOR COREST PROTEIN-RELATED"/>
    <property type="match status" value="1"/>
</dbReference>
<sequence>RINIGSRFQAEIPDLRDQNVAIFDEHKADIVWKPLETSTCSQEEAVEKLLNAACSSILPGGGTNQELALHYLHETKGNILAALDKLLFRKPQRNRNHPLCSYHYSGSDRWSIDEKRLFNKGMAIYKKDFLLVQKLIKTKTVSQCVEFYYTYKKQVKIGRNGIIIFGDVEFAIDEKNPREDSEIDFKSSHQVPPVLPPRREGVRLETSEGLARNKNTEELKIHVKTEEFVQENDEVFHSVKITQTLEACETGNDTLILRNQESDCKVTENAGKSKGRRPRKKFPPDDIKSGVNKKPPEQEGHFPCKKCGRVFLKVKSRSAHMKSHAEQEKKAAALKQKEVEAAQAALHARMRYEESSESDSSSSDSSSQSCDTSDDGEI</sequence>
<gene>
    <name evidence="13" type="ORF">GDO86_008074</name>
</gene>
<feature type="domain" description="C2H2-type" evidence="10">
    <location>
        <begin position="302"/>
        <end position="329"/>
    </location>
</feature>
<evidence type="ECO:0000259" key="11">
    <source>
        <dbReference type="PROSITE" id="PS51156"/>
    </source>
</evidence>
<feature type="compositionally biased region" description="Low complexity" evidence="9">
    <location>
        <begin position="358"/>
        <end position="371"/>
    </location>
</feature>
<dbReference type="Proteomes" id="UP000812440">
    <property type="component" value="Chromosome 4"/>
</dbReference>
<organism evidence="13 14">
    <name type="scientific">Hymenochirus boettgeri</name>
    <name type="common">Congo dwarf clawed frog</name>
    <dbReference type="NCBI Taxonomy" id="247094"/>
    <lineage>
        <taxon>Eukaryota</taxon>
        <taxon>Metazoa</taxon>
        <taxon>Chordata</taxon>
        <taxon>Craniata</taxon>
        <taxon>Vertebrata</taxon>
        <taxon>Euteleostomi</taxon>
        <taxon>Amphibia</taxon>
        <taxon>Batrachia</taxon>
        <taxon>Anura</taxon>
        <taxon>Pipoidea</taxon>
        <taxon>Pipidae</taxon>
        <taxon>Pipinae</taxon>
        <taxon>Hymenochirus</taxon>
    </lineage>
</organism>
<dbReference type="InterPro" id="IPR051066">
    <property type="entry name" value="Trans_reg/Corepressor"/>
</dbReference>
<dbReference type="PROSITE" id="PS50157">
    <property type="entry name" value="ZINC_FINGER_C2H2_2"/>
    <property type="match status" value="1"/>
</dbReference>
<dbReference type="InterPro" id="IPR000949">
    <property type="entry name" value="ELM2_dom"/>
</dbReference>
<feature type="non-terminal residue" evidence="13">
    <location>
        <position position="1"/>
    </location>
</feature>